<accession>A0AAV2ZCM6</accession>
<dbReference type="Proteomes" id="UP001146120">
    <property type="component" value="Unassembled WGS sequence"/>
</dbReference>
<dbReference type="Pfam" id="PF22936">
    <property type="entry name" value="Pol_BBD"/>
    <property type="match status" value="1"/>
</dbReference>
<organism evidence="5 6">
    <name type="scientific">Lagenidium giganteum</name>
    <dbReference type="NCBI Taxonomy" id="4803"/>
    <lineage>
        <taxon>Eukaryota</taxon>
        <taxon>Sar</taxon>
        <taxon>Stramenopiles</taxon>
        <taxon>Oomycota</taxon>
        <taxon>Peronosporomycetes</taxon>
        <taxon>Pythiales</taxon>
        <taxon>Pythiaceae</taxon>
    </lineage>
</organism>
<feature type="compositionally biased region" description="Low complexity" evidence="2">
    <location>
        <begin position="279"/>
        <end position="309"/>
    </location>
</feature>
<feature type="domain" description="Retrovirus-related Pol polyprotein from transposon TNT 1-94-like beta-barrel" evidence="3">
    <location>
        <begin position="56"/>
        <end position="133"/>
    </location>
</feature>
<evidence type="ECO:0000256" key="1">
    <source>
        <dbReference type="SAM" id="Coils"/>
    </source>
</evidence>
<comment type="caution">
    <text evidence="5">The sequence shown here is derived from an EMBL/GenBank/DDBJ whole genome shotgun (WGS) entry which is preliminary data.</text>
</comment>
<reference evidence="5" key="1">
    <citation type="submission" date="2022-11" db="EMBL/GenBank/DDBJ databases">
        <authorList>
            <person name="Morgan W.R."/>
            <person name="Tartar A."/>
        </authorList>
    </citation>
    <scope>NUCLEOTIDE SEQUENCE</scope>
    <source>
        <strain evidence="5">ARSEF 373</strain>
    </source>
</reference>
<dbReference type="AlphaFoldDB" id="A0AAV2ZCM6"/>
<feature type="coiled-coil region" evidence="1">
    <location>
        <begin position="237"/>
        <end position="264"/>
    </location>
</feature>
<sequence>MRIAFTVALTTSQTVELFRAKKPDGQSWHEHMLNPMAAKNATGASGALYLETIVDGASVHLVRDKHMLDDTLATDEGCALSDGSKLLVTHRGTAKIVATVDGVDRCITLANACYSPKVAVNLISMGTLLEKGCTLEKRNGRLAMLHSGQVMWYVQVKSRVLVVDRDGNGLRGGTRDVGKMVLNAVRDAATERPATTAKQAGTLRRAVPGIIIGKNDQTKGFRVYLPKQQMVKTTRHVSNVETLNESANERLQRALEEASDAELAELARDHETQRSQDESPQASAAVPAAAPALPTPTTSGPPATAPSPRRSQRRREESAKKRAAGDTTSGGDASSELRRRGPPLIAHVLAMSALGASRTELENLPDPKGYKATLAAPDSELWAAARQEELASIAANGTWS</sequence>
<feature type="compositionally biased region" description="Basic and acidic residues" evidence="2">
    <location>
        <begin position="314"/>
        <end position="324"/>
    </location>
</feature>
<keyword evidence="1" id="KW-0175">Coiled coil</keyword>
<feature type="domain" description="Retroviral polymerase SH3-like" evidence="4">
    <location>
        <begin position="205"/>
        <end position="244"/>
    </location>
</feature>
<feature type="compositionally biased region" description="Basic and acidic residues" evidence="2">
    <location>
        <begin position="267"/>
        <end position="277"/>
    </location>
</feature>
<gene>
    <name evidence="5" type="ORF">N0F65_011040</name>
</gene>
<dbReference type="Pfam" id="PF25597">
    <property type="entry name" value="SH3_retrovirus"/>
    <property type="match status" value="1"/>
</dbReference>
<dbReference type="EMBL" id="DAKRPA010000007">
    <property type="protein sequence ID" value="DBA04492.1"/>
    <property type="molecule type" value="Genomic_DNA"/>
</dbReference>
<feature type="region of interest" description="Disordered" evidence="2">
    <location>
        <begin position="267"/>
        <end position="339"/>
    </location>
</feature>
<reference evidence="5" key="2">
    <citation type="journal article" date="2023" name="Microbiol Resour">
        <title>Decontamination and Annotation of the Draft Genome Sequence of the Oomycete Lagenidium giganteum ARSEF 373.</title>
        <authorList>
            <person name="Morgan W.R."/>
            <person name="Tartar A."/>
        </authorList>
    </citation>
    <scope>NUCLEOTIDE SEQUENCE</scope>
    <source>
        <strain evidence="5">ARSEF 373</strain>
    </source>
</reference>
<protein>
    <submittedName>
        <fullName evidence="5">Uncharacterized protein</fullName>
    </submittedName>
</protein>
<evidence type="ECO:0000256" key="2">
    <source>
        <dbReference type="SAM" id="MobiDB-lite"/>
    </source>
</evidence>
<proteinExistence type="predicted"/>
<keyword evidence="6" id="KW-1185">Reference proteome</keyword>
<evidence type="ECO:0000313" key="6">
    <source>
        <dbReference type="Proteomes" id="UP001146120"/>
    </source>
</evidence>
<evidence type="ECO:0000259" key="3">
    <source>
        <dbReference type="Pfam" id="PF22936"/>
    </source>
</evidence>
<feature type="non-terminal residue" evidence="5">
    <location>
        <position position="400"/>
    </location>
</feature>
<dbReference type="InterPro" id="IPR054722">
    <property type="entry name" value="PolX-like_BBD"/>
</dbReference>
<name>A0AAV2ZCM6_9STRA</name>
<evidence type="ECO:0000259" key="4">
    <source>
        <dbReference type="Pfam" id="PF25597"/>
    </source>
</evidence>
<dbReference type="InterPro" id="IPR057670">
    <property type="entry name" value="SH3_retrovirus"/>
</dbReference>
<evidence type="ECO:0000313" key="5">
    <source>
        <dbReference type="EMBL" id="DBA04492.1"/>
    </source>
</evidence>